<evidence type="ECO:0000256" key="1">
    <source>
        <dbReference type="SAM" id="MobiDB-lite"/>
    </source>
</evidence>
<name>A0A2G8SR84_9APHY</name>
<dbReference type="Proteomes" id="UP000230002">
    <property type="component" value="Unassembled WGS sequence"/>
</dbReference>
<feature type="compositionally biased region" description="Basic and acidic residues" evidence="1">
    <location>
        <begin position="195"/>
        <end position="224"/>
    </location>
</feature>
<dbReference type="STRING" id="1077348.A0A2G8SR84"/>
<feature type="region of interest" description="Disordered" evidence="1">
    <location>
        <begin position="128"/>
        <end position="240"/>
    </location>
</feature>
<feature type="region of interest" description="Disordered" evidence="1">
    <location>
        <begin position="373"/>
        <end position="393"/>
    </location>
</feature>
<proteinExistence type="predicted"/>
<gene>
    <name evidence="2" type="ORF">GSI_01939</name>
</gene>
<dbReference type="AlphaFoldDB" id="A0A2G8SR84"/>
<dbReference type="EMBL" id="AYKW01000002">
    <property type="protein sequence ID" value="PIL36277.1"/>
    <property type="molecule type" value="Genomic_DNA"/>
</dbReference>
<evidence type="ECO:0000313" key="2">
    <source>
        <dbReference type="EMBL" id="PIL36277.1"/>
    </source>
</evidence>
<feature type="region of interest" description="Disordered" evidence="1">
    <location>
        <begin position="59"/>
        <end position="80"/>
    </location>
</feature>
<comment type="caution">
    <text evidence="2">The sequence shown here is derived from an EMBL/GenBank/DDBJ whole genome shotgun (WGS) entry which is preliminary data.</text>
</comment>
<organism evidence="2 3">
    <name type="scientific">Ganoderma sinense ZZ0214-1</name>
    <dbReference type="NCBI Taxonomy" id="1077348"/>
    <lineage>
        <taxon>Eukaryota</taxon>
        <taxon>Fungi</taxon>
        <taxon>Dikarya</taxon>
        <taxon>Basidiomycota</taxon>
        <taxon>Agaricomycotina</taxon>
        <taxon>Agaricomycetes</taxon>
        <taxon>Polyporales</taxon>
        <taxon>Polyporaceae</taxon>
        <taxon>Ganoderma</taxon>
    </lineage>
</organism>
<protein>
    <submittedName>
        <fullName evidence="2">Uncharacterized protein</fullName>
    </submittedName>
</protein>
<feature type="compositionally biased region" description="Low complexity" evidence="1">
    <location>
        <begin position="225"/>
        <end position="240"/>
    </location>
</feature>
<sequence>MPRPPSRSERLLRDTLRRAEEQERLMNPTPSLFGFATPPNNIPPNVVQMFGTCRLPAAAHGGRRHRRNTSSSVQSDSSCDYFDGEVVDEESPGDEDNEWLWRANIAVSPNPAAQRYGNAYPARLIPSSNADSVPYGTPISPSPVRMPLHRAAKSSPSVPRRHSHSQSVSHVAGHPPSKAAVDADRSGRTVTPHEAVLRNKLEGVLKNAKAQDRRTRSAERRDVDSGFSSGSGNSMASSRNRSGEGDFFFGAGADSSLTSLSSNEPTKYRLGPSIPSSPGLAARHLHMPPPPSPRSTRRPLSSQKYAPSSGVALLTPPPSPPFNARQAAAQCKAMDGYISFANIEGLGVPDESDDETDEDVKSRSRWFQWLHISGKTAPNDRARGRSDSSSASR</sequence>
<evidence type="ECO:0000313" key="3">
    <source>
        <dbReference type="Proteomes" id="UP000230002"/>
    </source>
</evidence>
<feature type="region of interest" description="Disordered" evidence="1">
    <location>
        <begin position="260"/>
        <end position="316"/>
    </location>
</feature>
<reference evidence="2 3" key="1">
    <citation type="journal article" date="2015" name="Sci. Rep.">
        <title>Chromosome-level genome map provides insights into diverse defense mechanisms in the medicinal fungus Ganoderma sinense.</title>
        <authorList>
            <person name="Zhu Y."/>
            <person name="Xu J."/>
            <person name="Sun C."/>
            <person name="Zhou S."/>
            <person name="Xu H."/>
            <person name="Nelson D.R."/>
            <person name="Qian J."/>
            <person name="Song J."/>
            <person name="Luo H."/>
            <person name="Xiang L."/>
            <person name="Li Y."/>
            <person name="Xu Z."/>
            <person name="Ji A."/>
            <person name="Wang L."/>
            <person name="Lu S."/>
            <person name="Hayward A."/>
            <person name="Sun W."/>
            <person name="Li X."/>
            <person name="Schwartz D.C."/>
            <person name="Wang Y."/>
            <person name="Chen S."/>
        </authorList>
    </citation>
    <scope>NUCLEOTIDE SEQUENCE [LARGE SCALE GENOMIC DNA]</scope>
    <source>
        <strain evidence="2 3">ZZ0214-1</strain>
    </source>
</reference>
<dbReference type="OrthoDB" id="3067719at2759"/>
<accession>A0A2G8SR84</accession>
<keyword evidence="3" id="KW-1185">Reference proteome</keyword>